<reference evidence="1" key="1">
    <citation type="journal article" date="2014" name="Front. Microbiol.">
        <title>High frequency of phylogenetically diverse reductive dehalogenase-homologous genes in deep subseafloor sedimentary metagenomes.</title>
        <authorList>
            <person name="Kawai M."/>
            <person name="Futagami T."/>
            <person name="Toyoda A."/>
            <person name="Takaki Y."/>
            <person name="Nishi S."/>
            <person name="Hori S."/>
            <person name="Arai W."/>
            <person name="Tsubouchi T."/>
            <person name="Morono Y."/>
            <person name="Uchiyama I."/>
            <person name="Ito T."/>
            <person name="Fujiyama A."/>
            <person name="Inagaki F."/>
            <person name="Takami H."/>
        </authorList>
    </citation>
    <scope>NUCLEOTIDE SEQUENCE</scope>
    <source>
        <strain evidence="1">Expedition CK06-06</strain>
    </source>
</reference>
<evidence type="ECO:0008006" key="2">
    <source>
        <dbReference type="Google" id="ProtNLM"/>
    </source>
</evidence>
<dbReference type="SMART" id="SM00564">
    <property type="entry name" value="PQQ"/>
    <property type="match status" value="1"/>
</dbReference>
<dbReference type="InterPro" id="IPR018391">
    <property type="entry name" value="PQQ_b-propeller_rpt"/>
</dbReference>
<dbReference type="InterPro" id="IPR011047">
    <property type="entry name" value="Quinoprotein_ADH-like_sf"/>
</dbReference>
<protein>
    <recommendedName>
        <fullName evidence="2">Pyrrolo-quinoline quinone</fullName>
    </recommendedName>
</protein>
<dbReference type="EMBL" id="BARW01005603">
    <property type="protein sequence ID" value="GAI81209.1"/>
    <property type="molecule type" value="Genomic_DNA"/>
</dbReference>
<name>X1TMD2_9ZZZZ</name>
<accession>X1TMD2</accession>
<comment type="caution">
    <text evidence="1">The sequence shown here is derived from an EMBL/GenBank/DDBJ whole genome shotgun (WGS) entry which is preliminary data.</text>
</comment>
<dbReference type="Gene3D" id="2.40.128.630">
    <property type="match status" value="1"/>
</dbReference>
<feature type="non-terminal residue" evidence="1">
    <location>
        <position position="1"/>
    </location>
</feature>
<dbReference type="SUPFAM" id="SSF50998">
    <property type="entry name" value="Quinoprotein alcohol dehydrogenase-like"/>
    <property type="match status" value="1"/>
</dbReference>
<gene>
    <name evidence="1" type="ORF">S12H4_12067</name>
</gene>
<proteinExistence type="predicted"/>
<sequence length="42" mass="4591">ERIDAPLCASNGVVYVHTEAQTLYALNAQTGAERWNVSLISE</sequence>
<organism evidence="1">
    <name type="scientific">marine sediment metagenome</name>
    <dbReference type="NCBI Taxonomy" id="412755"/>
    <lineage>
        <taxon>unclassified sequences</taxon>
        <taxon>metagenomes</taxon>
        <taxon>ecological metagenomes</taxon>
    </lineage>
</organism>
<dbReference type="AlphaFoldDB" id="X1TMD2"/>
<evidence type="ECO:0000313" key="1">
    <source>
        <dbReference type="EMBL" id="GAI81209.1"/>
    </source>
</evidence>